<sequence length="555" mass="61949">MGYFKSYKNTFAVDLLEFFKVVKLDENFSDFNSNSTINRNAASTFVIEQNKVDLEATVDVDSCKSNESSNGSTDDSTGNIKLEEKDDPYLVGWNGPEDPDNPQNWSTLKKTIVIFNVMLLTAVTYMGSSIYTPGEEQIRKEFHVGHVVATLNLSLYVLGYGLGPIVFSPLTEIAKIGRQQTYTLTFFCFTILQIGAATVHNIGGLIVIRFFTGIFCSPALATGAATIADVVSPEIVPIFLAIWSIGAMVAPIIGPLLGATMVISKGWRWIFWLLLWMSAATLIILTFFFPETSANNILSRRASRIRNKTGDKSYYTVQEKLDSDTTTERFLINTFYRPFKLIAKEPMILVLDVYLALCYGAFYLFFEAFPIVFVGIYHFTLIETGLAYFGFCVGCCIAFPALMVFLHKVVRPRFENNTFTPEVFLILAMCVSWSLPTSLFLFGWAASTHWIVPIIAQIFFVLCVFNLFQCTFSYLAMAYPKYTASVFAGNSLFRASFACAFPLFGQAMYNNLAIDGYPVGWGSSLIGFFCMALAATPFVLYKYGPALRARSAYSD</sequence>
<accession>G0W539</accession>
<dbReference type="GO" id="GO:0005886">
    <property type="term" value="C:plasma membrane"/>
    <property type="evidence" value="ECO:0007669"/>
    <property type="project" value="EnsemblFungi"/>
</dbReference>
<protein>
    <recommendedName>
        <fullName evidence="7">Major facilitator superfamily (MFS) profile domain-containing protein</fullName>
    </recommendedName>
</protein>
<feature type="compositionally biased region" description="Polar residues" evidence="5">
    <location>
        <begin position="63"/>
        <end position="79"/>
    </location>
</feature>
<feature type="region of interest" description="Disordered" evidence="5">
    <location>
        <begin position="62"/>
        <end position="81"/>
    </location>
</feature>
<feature type="domain" description="Major facilitator superfamily (MFS) profile" evidence="7">
    <location>
        <begin position="113"/>
        <end position="550"/>
    </location>
</feature>
<organism evidence="8 9">
    <name type="scientific">Naumovozyma dairenensis (strain ATCC 10597 / BCRC 20456 / CBS 421 / NBRC 0211 / NRRL Y-12639)</name>
    <name type="common">Saccharomyces dairenensis</name>
    <dbReference type="NCBI Taxonomy" id="1071378"/>
    <lineage>
        <taxon>Eukaryota</taxon>
        <taxon>Fungi</taxon>
        <taxon>Dikarya</taxon>
        <taxon>Ascomycota</taxon>
        <taxon>Saccharomycotina</taxon>
        <taxon>Saccharomycetes</taxon>
        <taxon>Saccharomycetales</taxon>
        <taxon>Saccharomycetaceae</taxon>
        <taxon>Naumovozyma</taxon>
    </lineage>
</organism>
<feature type="transmembrane region" description="Helical" evidence="6">
    <location>
        <begin position="386"/>
        <end position="410"/>
    </location>
</feature>
<feature type="transmembrane region" description="Helical" evidence="6">
    <location>
        <begin position="347"/>
        <end position="366"/>
    </location>
</feature>
<dbReference type="RefSeq" id="XP_003668170.1">
    <property type="nucleotide sequence ID" value="XM_003668122.1"/>
</dbReference>
<keyword evidence="9" id="KW-1185">Reference proteome</keyword>
<name>G0W539_NAUDC</name>
<dbReference type="GO" id="GO:0015244">
    <property type="term" value="F:fluconazole transmembrane transporter activity"/>
    <property type="evidence" value="ECO:0007669"/>
    <property type="project" value="EnsemblFungi"/>
</dbReference>
<evidence type="ECO:0000256" key="5">
    <source>
        <dbReference type="SAM" id="MobiDB-lite"/>
    </source>
</evidence>
<feature type="transmembrane region" description="Helical" evidence="6">
    <location>
        <begin position="112"/>
        <end position="131"/>
    </location>
</feature>
<keyword evidence="4 6" id="KW-0472">Membrane</keyword>
<dbReference type="GO" id="GO:1990961">
    <property type="term" value="P:xenobiotic detoxification by transmembrane export across the plasma membrane"/>
    <property type="evidence" value="ECO:0007669"/>
    <property type="project" value="EnsemblFungi"/>
</dbReference>
<feature type="transmembrane region" description="Helical" evidence="6">
    <location>
        <begin position="206"/>
        <end position="228"/>
    </location>
</feature>
<dbReference type="AlphaFoldDB" id="G0W539"/>
<feature type="transmembrane region" description="Helical" evidence="6">
    <location>
        <begin position="269"/>
        <end position="290"/>
    </location>
</feature>
<dbReference type="Gene3D" id="1.20.1250.20">
    <property type="entry name" value="MFS general substrate transporter like domains"/>
    <property type="match status" value="1"/>
</dbReference>
<dbReference type="CDD" id="cd17323">
    <property type="entry name" value="MFS_Tpo1_MDR_like"/>
    <property type="match status" value="1"/>
</dbReference>
<feature type="transmembrane region" description="Helical" evidence="6">
    <location>
        <begin position="240"/>
        <end position="263"/>
    </location>
</feature>
<proteinExistence type="predicted"/>
<feature type="transmembrane region" description="Helical" evidence="6">
    <location>
        <begin position="521"/>
        <end position="541"/>
    </location>
</feature>
<dbReference type="GeneID" id="11494426"/>
<feature type="transmembrane region" description="Helical" evidence="6">
    <location>
        <begin position="151"/>
        <end position="170"/>
    </location>
</feature>
<dbReference type="FunFam" id="1.20.1250.20:FF:000011">
    <property type="entry name" value="MFS multidrug transporter, putative"/>
    <property type="match status" value="1"/>
</dbReference>
<keyword evidence="3 6" id="KW-1133">Transmembrane helix</keyword>
<dbReference type="InterPro" id="IPR011701">
    <property type="entry name" value="MFS"/>
</dbReference>
<evidence type="ECO:0000256" key="4">
    <source>
        <dbReference type="ARBA" id="ARBA00023136"/>
    </source>
</evidence>
<evidence type="ECO:0000256" key="1">
    <source>
        <dbReference type="ARBA" id="ARBA00004141"/>
    </source>
</evidence>
<dbReference type="InterPro" id="IPR020846">
    <property type="entry name" value="MFS_dom"/>
</dbReference>
<comment type="subcellular location">
    <subcellularLocation>
        <location evidence="1">Membrane</location>
        <topology evidence="1">Multi-pass membrane protein</topology>
    </subcellularLocation>
</comment>
<dbReference type="PROSITE" id="PS50850">
    <property type="entry name" value="MFS"/>
    <property type="match status" value="1"/>
</dbReference>
<evidence type="ECO:0000259" key="7">
    <source>
        <dbReference type="PROSITE" id="PS50850"/>
    </source>
</evidence>
<keyword evidence="2 6" id="KW-0812">Transmembrane</keyword>
<evidence type="ECO:0000256" key="3">
    <source>
        <dbReference type="ARBA" id="ARBA00022989"/>
    </source>
</evidence>
<dbReference type="PANTHER" id="PTHR23502">
    <property type="entry name" value="MAJOR FACILITATOR SUPERFAMILY"/>
    <property type="match status" value="1"/>
</dbReference>
<evidence type="ECO:0000313" key="8">
    <source>
        <dbReference type="EMBL" id="CCD22927.1"/>
    </source>
</evidence>
<dbReference type="OrthoDB" id="3357846at2759"/>
<dbReference type="Pfam" id="PF07690">
    <property type="entry name" value="MFS_1"/>
    <property type="match status" value="1"/>
</dbReference>
<evidence type="ECO:0000313" key="9">
    <source>
        <dbReference type="Proteomes" id="UP000000689"/>
    </source>
</evidence>
<dbReference type="OMA" id="WFESFAI"/>
<dbReference type="SUPFAM" id="SSF103473">
    <property type="entry name" value="MFS general substrate transporter"/>
    <property type="match status" value="1"/>
</dbReference>
<dbReference type="eggNOG" id="KOG0255">
    <property type="taxonomic scope" value="Eukaryota"/>
</dbReference>
<reference evidence="8 9" key="1">
    <citation type="journal article" date="2011" name="Proc. Natl. Acad. Sci. U.S.A.">
        <title>Evolutionary erosion of yeast sex chromosomes by mating-type switching accidents.</title>
        <authorList>
            <person name="Gordon J.L."/>
            <person name="Armisen D."/>
            <person name="Proux-Wera E."/>
            <person name="Oheigeartaigh S.S."/>
            <person name="Byrne K.P."/>
            <person name="Wolfe K.H."/>
        </authorList>
    </citation>
    <scope>NUCLEOTIDE SEQUENCE [LARGE SCALE GENOMIC DNA]</scope>
    <source>
        <strain evidence="9">ATCC 10597 / BCRC 20456 / CBS 421 / NBRC 0211 / NRRL Y-12639</strain>
    </source>
</reference>
<feature type="transmembrane region" description="Helical" evidence="6">
    <location>
        <begin position="182"/>
        <end position="200"/>
    </location>
</feature>
<evidence type="ECO:0000256" key="2">
    <source>
        <dbReference type="ARBA" id="ARBA00022692"/>
    </source>
</evidence>
<gene>
    <name evidence="8" type="primary">NDAI0A07730</name>
    <name evidence="8" type="ordered locus">NDAI_0A07730</name>
</gene>
<dbReference type="HOGENOM" id="CLU_008455_11_1_1"/>
<feature type="transmembrane region" description="Helical" evidence="6">
    <location>
        <begin position="491"/>
        <end position="509"/>
    </location>
</feature>
<dbReference type="PANTHER" id="PTHR23502:SF23">
    <property type="entry name" value="FLUCONAZOLE RESISTANCE PROTEIN 1"/>
    <property type="match status" value="1"/>
</dbReference>
<dbReference type="Proteomes" id="UP000000689">
    <property type="component" value="Chromosome 1"/>
</dbReference>
<evidence type="ECO:0000256" key="6">
    <source>
        <dbReference type="SAM" id="Phobius"/>
    </source>
</evidence>
<feature type="transmembrane region" description="Helical" evidence="6">
    <location>
        <begin position="422"/>
        <end position="444"/>
    </location>
</feature>
<dbReference type="InterPro" id="IPR036259">
    <property type="entry name" value="MFS_trans_sf"/>
</dbReference>
<dbReference type="KEGG" id="ndi:NDAI_0A07730"/>
<dbReference type="EMBL" id="HE580267">
    <property type="protein sequence ID" value="CCD22927.1"/>
    <property type="molecule type" value="Genomic_DNA"/>
</dbReference>
<feature type="transmembrane region" description="Helical" evidence="6">
    <location>
        <begin position="450"/>
        <end position="479"/>
    </location>
</feature>